<dbReference type="PANTHER" id="PTHR11461:SF211">
    <property type="entry name" value="GH10112P-RELATED"/>
    <property type="match status" value="1"/>
</dbReference>
<keyword evidence="5" id="KW-1185">Reference proteome</keyword>
<dbReference type="InterPro" id="IPR042185">
    <property type="entry name" value="Serpin_sf_2"/>
</dbReference>
<dbReference type="InterPro" id="IPR036186">
    <property type="entry name" value="Serpin_sf"/>
</dbReference>
<dbReference type="SUPFAM" id="SSF56574">
    <property type="entry name" value="Serpins"/>
    <property type="match status" value="1"/>
</dbReference>
<keyword evidence="2" id="KW-0732">Signal</keyword>
<evidence type="ECO:0000313" key="4">
    <source>
        <dbReference type="EMBL" id="MFC5467676.1"/>
    </source>
</evidence>
<dbReference type="EMBL" id="JBHSMH010000005">
    <property type="protein sequence ID" value="MFC5467676.1"/>
    <property type="molecule type" value="Genomic_DNA"/>
</dbReference>
<dbReference type="InterPro" id="IPR023795">
    <property type="entry name" value="Serpin_CS"/>
</dbReference>
<dbReference type="Gene3D" id="3.30.497.10">
    <property type="entry name" value="Antithrombin, subunit I, domain 2"/>
    <property type="match status" value="1"/>
</dbReference>
<feature type="signal peptide" evidence="2">
    <location>
        <begin position="1"/>
        <end position="21"/>
    </location>
</feature>
<name>A0ABW0LSK9_9BACL</name>
<dbReference type="PROSITE" id="PS00284">
    <property type="entry name" value="SERPIN"/>
    <property type="match status" value="1"/>
</dbReference>
<dbReference type="InterPro" id="IPR042178">
    <property type="entry name" value="Serpin_sf_1"/>
</dbReference>
<dbReference type="PROSITE" id="PS51257">
    <property type="entry name" value="PROKAR_LIPOPROTEIN"/>
    <property type="match status" value="1"/>
</dbReference>
<feature type="chain" id="PRO_5046635346" evidence="2">
    <location>
        <begin position="22"/>
        <end position="428"/>
    </location>
</feature>
<dbReference type="Gene3D" id="2.30.39.10">
    <property type="entry name" value="Alpha-1-antitrypsin, domain 1"/>
    <property type="match status" value="1"/>
</dbReference>
<reference evidence="5" key="1">
    <citation type="journal article" date="2019" name="Int. J. Syst. Evol. Microbiol.">
        <title>The Global Catalogue of Microorganisms (GCM) 10K type strain sequencing project: providing services to taxonomists for standard genome sequencing and annotation.</title>
        <authorList>
            <consortium name="The Broad Institute Genomics Platform"/>
            <consortium name="The Broad Institute Genome Sequencing Center for Infectious Disease"/>
            <person name="Wu L."/>
            <person name="Ma J."/>
        </authorList>
    </citation>
    <scope>NUCLEOTIDE SEQUENCE [LARGE SCALE GENOMIC DNA]</scope>
    <source>
        <strain evidence="5">CCUG 57113</strain>
    </source>
</reference>
<evidence type="ECO:0000259" key="3">
    <source>
        <dbReference type="SMART" id="SM00093"/>
    </source>
</evidence>
<evidence type="ECO:0000256" key="1">
    <source>
        <dbReference type="RuleBase" id="RU000411"/>
    </source>
</evidence>
<dbReference type="SMART" id="SM00093">
    <property type="entry name" value="SERPIN"/>
    <property type="match status" value="1"/>
</dbReference>
<organism evidence="4 5">
    <name type="scientific">Cohnella suwonensis</name>
    <dbReference type="NCBI Taxonomy" id="696072"/>
    <lineage>
        <taxon>Bacteria</taxon>
        <taxon>Bacillati</taxon>
        <taxon>Bacillota</taxon>
        <taxon>Bacilli</taxon>
        <taxon>Bacillales</taxon>
        <taxon>Paenibacillaceae</taxon>
        <taxon>Cohnella</taxon>
    </lineage>
</organism>
<comment type="similarity">
    <text evidence="1">Belongs to the serpin family.</text>
</comment>
<feature type="domain" description="Serpin" evidence="3">
    <location>
        <begin position="58"/>
        <end position="425"/>
    </location>
</feature>
<dbReference type="CDD" id="cd19588">
    <property type="entry name" value="serpin_miropin-like"/>
    <property type="match status" value="1"/>
</dbReference>
<dbReference type="Proteomes" id="UP001596105">
    <property type="component" value="Unassembled WGS sequence"/>
</dbReference>
<evidence type="ECO:0000256" key="2">
    <source>
        <dbReference type="SAM" id="SignalP"/>
    </source>
</evidence>
<dbReference type="PANTHER" id="PTHR11461">
    <property type="entry name" value="SERINE PROTEASE INHIBITOR, SERPIN"/>
    <property type="match status" value="1"/>
</dbReference>
<sequence length="428" mass="46011">MKKARIFAIVAFAGLTLTGLAGCGRGEEGAILPEKGVRQYSASRLDPAVVDASNRFGLSLYGRLTEAKESDGNVFMSPLSVSAALALVARGAAGETDAGMSKALGLEGMTNDHIGSGYRVLLDLLRHPNDDDVIMTFASSLWMAGHKMFNPGFISGSVSDYAAETFAYDAEDDSAAKRMNDWAAKRTDGAIKKVIDRIDPNSALYVLNAIDFDGAWTSPFNAAVTNRARFHPTGFPSEEDFFVQMMTQGGLYEYAKLDGYETIRLPIGKKDSAYLAVVLPDKAEDALAKLQAKLAADPKILTGKLESRRGTIELPKTQFAYSANLNEELKAMGMETAFDPLNASFPGINDEPQTLFISNVEHFSSFEMNEDGVSASAATIVEVEVGAASPPPEEPFRMSVDRPFVVGIVDRETGVILFVGTVSNPNAE</sequence>
<comment type="caution">
    <text evidence="4">The sequence shown here is derived from an EMBL/GenBank/DDBJ whole genome shotgun (WGS) entry which is preliminary data.</text>
</comment>
<protein>
    <submittedName>
        <fullName evidence="4">Serpin family protein</fullName>
    </submittedName>
</protein>
<accession>A0ABW0LSK9</accession>
<dbReference type="InterPro" id="IPR023796">
    <property type="entry name" value="Serpin_dom"/>
</dbReference>
<proteinExistence type="inferred from homology"/>
<dbReference type="Pfam" id="PF00079">
    <property type="entry name" value="Serpin"/>
    <property type="match status" value="1"/>
</dbReference>
<evidence type="ECO:0000313" key="5">
    <source>
        <dbReference type="Proteomes" id="UP001596105"/>
    </source>
</evidence>
<gene>
    <name evidence="4" type="ORF">ACFPPD_03030</name>
</gene>
<dbReference type="InterPro" id="IPR000215">
    <property type="entry name" value="Serpin_fam"/>
</dbReference>
<dbReference type="RefSeq" id="WP_209742991.1">
    <property type="nucleotide sequence ID" value="NZ_JBHSMH010000005.1"/>
</dbReference>